<protein>
    <submittedName>
        <fullName evidence="2">Uncharacterized protein</fullName>
    </submittedName>
</protein>
<evidence type="ECO:0000256" key="1">
    <source>
        <dbReference type="SAM" id="Coils"/>
    </source>
</evidence>
<organism evidence="2 3">
    <name type="scientific">Clytia hemisphaerica</name>
    <dbReference type="NCBI Taxonomy" id="252671"/>
    <lineage>
        <taxon>Eukaryota</taxon>
        <taxon>Metazoa</taxon>
        <taxon>Cnidaria</taxon>
        <taxon>Hydrozoa</taxon>
        <taxon>Hydroidolina</taxon>
        <taxon>Leptothecata</taxon>
        <taxon>Obeliida</taxon>
        <taxon>Clytiidae</taxon>
        <taxon>Clytia</taxon>
    </lineage>
</organism>
<keyword evidence="1" id="KW-0175">Coiled coil</keyword>
<keyword evidence="3" id="KW-1185">Reference proteome</keyword>
<proteinExistence type="predicted"/>
<name>A0A7M5WRH6_9CNID</name>
<dbReference type="AlphaFoldDB" id="A0A7M5WRH6"/>
<accession>A0A7M5WRH6</accession>
<feature type="coiled-coil region" evidence="1">
    <location>
        <begin position="114"/>
        <end position="148"/>
    </location>
</feature>
<dbReference type="EnsemblMetazoa" id="CLYHEMT006034.1">
    <property type="protein sequence ID" value="CLYHEMP006034.1"/>
    <property type="gene ID" value="CLYHEMG006034"/>
</dbReference>
<dbReference type="Proteomes" id="UP000594262">
    <property type="component" value="Unplaced"/>
</dbReference>
<reference evidence="2" key="1">
    <citation type="submission" date="2021-01" db="UniProtKB">
        <authorList>
            <consortium name="EnsemblMetazoa"/>
        </authorList>
    </citation>
    <scope>IDENTIFICATION</scope>
</reference>
<evidence type="ECO:0000313" key="2">
    <source>
        <dbReference type="EnsemblMetazoa" id="CLYHEMP006034.1"/>
    </source>
</evidence>
<evidence type="ECO:0000313" key="3">
    <source>
        <dbReference type="Proteomes" id="UP000594262"/>
    </source>
</evidence>
<sequence>SQKRFKPISQTSSHKEFALHIDNIEMIPCNMMKHARKPNSKHPYRFLNLSDGWNKQTDSGFMESSTQGATVGEGDEEEGFINCFDEQTVNLQLPLRDVNQDFVQKMKKEDGAVEINLEKRMQEMEVVLNSLETDIERVNTKIEKKTKNIHWYNLYKRFRVRTLKGRLDNMNIKKREAKLVLDLIDAFVNPQKRTQSRGWGSIVKSEILLPDDV</sequence>